<evidence type="ECO:0000313" key="5">
    <source>
        <dbReference type="Proteomes" id="UP000094389"/>
    </source>
</evidence>
<dbReference type="Pfam" id="PF10330">
    <property type="entry name" value="Stb3"/>
    <property type="match status" value="1"/>
</dbReference>
<dbReference type="GO" id="GO:0005634">
    <property type="term" value="C:nucleus"/>
    <property type="evidence" value="ECO:0007669"/>
    <property type="project" value="TreeGrafter"/>
</dbReference>
<dbReference type="PANTHER" id="PTHR28164">
    <property type="entry name" value="PROTEIN STB3"/>
    <property type="match status" value="1"/>
</dbReference>
<dbReference type="GO" id="GO:0043565">
    <property type="term" value="F:sequence-specific DNA binding"/>
    <property type="evidence" value="ECO:0007669"/>
    <property type="project" value="TreeGrafter"/>
</dbReference>
<dbReference type="RefSeq" id="XP_020067994.1">
    <property type="nucleotide sequence ID" value="XM_020215939.1"/>
</dbReference>
<evidence type="ECO:0000313" key="4">
    <source>
        <dbReference type="Proteomes" id="UP000038830"/>
    </source>
</evidence>
<feature type="region of interest" description="Disordered" evidence="1">
    <location>
        <begin position="1"/>
        <end position="50"/>
    </location>
</feature>
<feature type="compositionally biased region" description="Low complexity" evidence="1">
    <location>
        <begin position="17"/>
        <end position="40"/>
    </location>
</feature>
<protein>
    <submittedName>
        <fullName evidence="2">STB3 protein</fullName>
    </submittedName>
</protein>
<feature type="region of interest" description="Disordered" evidence="1">
    <location>
        <begin position="207"/>
        <end position="361"/>
    </location>
</feature>
<reference evidence="4" key="2">
    <citation type="journal article" date="2015" name="J. Biotechnol.">
        <title>The structure of the Cyberlindnera jadinii genome and its relation to Candida utilis analyzed by the occurrence of single nucleotide polymorphisms.</title>
        <authorList>
            <person name="Rupp O."/>
            <person name="Brinkrolf K."/>
            <person name="Buerth C."/>
            <person name="Kunigo M."/>
            <person name="Schneider J."/>
            <person name="Jaenicke S."/>
            <person name="Goesmann A."/>
            <person name="Puehler A."/>
            <person name="Jaeger K.-E."/>
            <person name="Ernst J.F."/>
        </authorList>
    </citation>
    <scope>NUCLEOTIDE SEQUENCE [LARGE SCALE GENOMIC DNA]</scope>
    <source>
        <strain evidence="4">ATCC 18201 / CBS 1600 / BCRC 20928 / JCM 3617 / NBRC 0987 / NRRL Y-1542</strain>
    </source>
</reference>
<keyword evidence="5" id="KW-1185">Reference proteome</keyword>
<dbReference type="EMBL" id="CDQK01000005">
    <property type="protein sequence ID" value="CEP24209.1"/>
    <property type="molecule type" value="Genomic_DNA"/>
</dbReference>
<feature type="compositionally biased region" description="Low complexity" evidence="1">
    <location>
        <begin position="211"/>
        <end position="228"/>
    </location>
</feature>
<evidence type="ECO:0000313" key="3">
    <source>
        <dbReference type="EMBL" id="ODV70955.1"/>
    </source>
</evidence>
<reference evidence="2" key="1">
    <citation type="submission" date="2014-12" db="EMBL/GenBank/DDBJ databases">
        <authorList>
            <person name="Jaenicke S."/>
        </authorList>
    </citation>
    <scope>NUCLEOTIDE SEQUENCE [LARGE SCALE GENOMIC DNA]</scope>
    <source>
        <strain evidence="2">CBS1600</strain>
    </source>
</reference>
<feature type="compositionally biased region" description="Polar residues" evidence="1">
    <location>
        <begin position="1"/>
        <end position="15"/>
    </location>
</feature>
<evidence type="ECO:0000313" key="2">
    <source>
        <dbReference type="EMBL" id="CEP24209.1"/>
    </source>
</evidence>
<evidence type="ECO:0000256" key="1">
    <source>
        <dbReference type="SAM" id="MobiDB-lite"/>
    </source>
</evidence>
<sequence length="400" mass="44190">MSQLSPKTSPDSLGPTSPFSTSTENVSSSSVSRQGSTTTSPALITQATYKKPTQKHVTELSTSSAEGIAVANQVTPERLARLLMVTGPLAIRHITSNLSNQILGFDKLSLSKQRRLIMSCLNQGFESESIIFEKIGWGQWRAKQVAPESFVKERNAVRIANAKVKENDTGVAGPSISAAASARRESITKNKYELDSHNKLLNTRKRRVGLQQHHQQQQQGSMDDYAIASDDDDDDLSDYRSHDDDDENVFKFDDDEIPPLKLNPRLVSPPTGQQSRKSSVSRVQKPKFKPHRSNSQTPTSPELLYYQPSSTTSVINVSGHPGHRKSATLRTRRHSSIRSTLSQSNGQGEEDALEDSETDEEDWATIGALQLLKREKGNIQSLLKPEEQDAAFALVNLRSV</sequence>
<proteinExistence type="predicted"/>
<organism evidence="2 4">
    <name type="scientific">Cyberlindnera jadinii (strain ATCC 18201 / CBS 1600 / BCRC 20928 / JCM 3617 / NBRC 0987 / NRRL Y-1542)</name>
    <name type="common">Torula yeast</name>
    <name type="synonym">Candida utilis</name>
    <dbReference type="NCBI Taxonomy" id="983966"/>
    <lineage>
        <taxon>Eukaryota</taxon>
        <taxon>Fungi</taxon>
        <taxon>Dikarya</taxon>
        <taxon>Ascomycota</taxon>
        <taxon>Saccharomycotina</taxon>
        <taxon>Saccharomycetes</taxon>
        <taxon>Phaffomycetales</taxon>
        <taxon>Phaffomycetaceae</taxon>
        <taxon>Cyberlindnera</taxon>
    </lineage>
</organism>
<feature type="compositionally biased region" description="Basic and acidic residues" evidence="1">
    <location>
        <begin position="237"/>
        <end position="252"/>
    </location>
</feature>
<dbReference type="OrthoDB" id="5391991at2759"/>
<feature type="compositionally biased region" description="Polar residues" evidence="1">
    <location>
        <begin position="337"/>
        <end position="347"/>
    </location>
</feature>
<dbReference type="InterPro" id="IPR018818">
    <property type="entry name" value="Stb3"/>
</dbReference>
<dbReference type="GO" id="GO:0000432">
    <property type="term" value="P:positive regulation of transcription from RNA polymerase II promoter by glucose"/>
    <property type="evidence" value="ECO:0007669"/>
    <property type="project" value="TreeGrafter"/>
</dbReference>
<feature type="compositionally biased region" description="Basic residues" evidence="1">
    <location>
        <begin position="321"/>
        <end position="336"/>
    </location>
</feature>
<dbReference type="PANTHER" id="PTHR28164:SF1">
    <property type="entry name" value="PROTEIN STB3"/>
    <property type="match status" value="1"/>
</dbReference>
<feature type="compositionally biased region" description="Low complexity" evidence="1">
    <location>
        <begin position="273"/>
        <end position="283"/>
    </location>
</feature>
<feature type="compositionally biased region" description="Polar residues" evidence="1">
    <location>
        <begin position="307"/>
        <end position="316"/>
    </location>
</feature>
<feature type="compositionally biased region" description="Acidic residues" evidence="1">
    <location>
        <begin position="348"/>
        <end position="361"/>
    </location>
</feature>
<gene>
    <name evidence="2" type="primary">STB3</name>
    <name evidence="2" type="ORF">BN1211_4974</name>
    <name evidence="3" type="ORF">CYBJADRAFT_169807</name>
</gene>
<dbReference type="GeneID" id="30990335"/>
<accession>A0A0H5CI36</accession>
<dbReference type="Proteomes" id="UP000038830">
    <property type="component" value="Unassembled WGS sequence"/>
</dbReference>
<accession>A0A1E4RV52</accession>
<dbReference type="STRING" id="983966.A0A0H5CI36"/>
<dbReference type="OMA" id="WGQWRAK"/>
<reference evidence="3 5" key="3">
    <citation type="journal article" date="2016" name="Proc. Natl. Acad. Sci. U.S.A.">
        <title>Comparative genomics of biotechnologically important yeasts.</title>
        <authorList>
            <person name="Riley R."/>
            <person name="Haridas S."/>
            <person name="Wolfe K.H."/>
            <person name="Lopes M.R."/>
            <person name="Hittinger C.T."/>
            <person name="Goeker M."/>
            <person name="Salamov A.A."/>
            <person name="Wisecaver J.H."/>
            <person name="Long T.M."/>
            <person name="Calvey C.H."/>
            <person name="Aerts A.L."/>
            <person name="Barry K.W."/>
            <person name="Choi C."/>
            <person name="Clum A."/>
            <person name="Coughlan A.Y."/>
            <person name="Deshpande S."/>
            <person name="Douglass A.P."/>
            <person name="Hanson S.J."/>
            <person name="Klenk H.-P."/>
            <person name="LaButti K.M."/>
            <person name="Lapidus A."/>
            <person name="Lindquist E.A."/>
            <person name="Lipzen A.M."/>
            <person name="Meier-Kolthoff J.P."/>
            <person name="Ohm R.A."/>
            <person name="Otillar R.P."/>
            <person name="Pangilinan J.L."/>
            <person name="Peng Y."/>
            <person name="Rokas A."/>
            <person name="Rosa C.A."/>
            <person name="Scheuner C."/>
            <person name="Sibirny A.A."/>
            <person name="Slot J.C."/>
            <person name="Stielow J.B."/>
            <person name="Sun H."/>
            <person name="Kurtzman C.P."/>
            <person name="Blackwell M."/>
            <person name="Grigoriev I.V."/>
            <person name="Jeffries T.W."/>
        </authorList>
    </citation>
    <scope>NUCLEOTIDE SEQUENCE [LARGE SCALE GENOMIC DNA]</scope>
    <source>
        <strain evidence="5">ATCC 18201 / CBS 1600 / BCRC 20928 / JCM 3617 / NBRC 0987 / NRRL Y-1542</strain>
        <strain evidence="3">NRRL Y-1542</strain>
    </source>
</reference>
<name>A0A0H5CI36_CYBJN</name>
<dbReference type="Proteomes" id="UP000094389">
    <property type="component" value="Unassembled WGS sequence"/>
</dbReference>
<dbReference type="AlphaFoldDB" id="A0A0H5CI36"/>
<dbReference type="EMBL" id="KV453947">
    <property type="protein sequence ID" value="ODV70955.1"/>
    <property type="molecule type" value="Genomic_DNA"/>
</dbReference>